<evidence type="ECO:0000256" key="5">
    <source>
        <dbReference type="ARBA" id="ARBA00023004"/>
    </source>
</evidence>
<reference evidence="9" key="1">
    <citation type="submission" date="2017-09" db="EMBL/GenBank/DDBJ databases">
        <title>Depth-based differentiation of microbial function through sediment-hosted aquifers and enrichment of novel symbionts in the deep terrestrial subsurface.</title>
        <authorList>
            <person name="Probst A.J."/>
            <person name="Ladd B."/>
            <person name="Jarett J.K."/>
            <person name="Geller-Mcgrath D.E."/>
            <person name="Sieber C.M.K."/>
            <person name="Emerson J.B."/>
            <person name="Anantharaman K."/>
            <person name="Thomas B.C."/>
            <person name="Malmstrom R."/>
            <person name="Stieglmeier M."/>
            <person name="Klingl A."/>
            <person name="Woyke T."/>
            <person name="Ryan C.M."/>
            <person name="Banfield J.F."/>
        </authorList>
    </citation>
    <scope>NUCLEOTIDE SEQUENCE [LARGE SCALE GENOMIC DNA]</scope>
</reference>
<dbReference type="AlphaFoldDB" id="A0A2M6ZEM8"/>
<comment type="cofactor">
    <cofactor evidence="1">
        <name>[4Fe-4S] cluster</name>
        <dbReference type="ChEBI" id="CHEBI:49883"/>
    </cofactor>
</comment>
<evidence type="ECO:0000256" key="4">
    <source>
        <dbReference type="ARBA" id="ARBA00022723"/>
    </source>
</evidence>
<protein>
    <submittedName>
        <fullName evidence="8">Radical SAM protein</fullName>
    </submittedName>
</protein>
<feature type="domain" description="Radical SAM core" evidence="7">
    <location>
        <begin position="18"/>
        <end position="240"/>
    </location>
</feature>
<evidence type="ECO:0000313" key="9">
    <source>
        <dbReference type="Proteomes" id="UP000229227"/>
    </source>
</evidence>
<dbReference type="SFLD" id="SFLDG01083">
    <property type="entry name" value="Uncharacterised_Radical_SAM_Su"/>
    <property type="match status" value="1"/>
</dbReference>
<proteinExistence type="predicted"/>
<dbReference type="PANTHER" id="PTHR43787">
    <property type="entry name" value="FEMO COFACTOR BIOSYNTHESIS PROTEIN NIFB-RELATED"/>
    <property type="match status" value="1"/>
</dbReference>
<keyword evidence="3" id="KW-0949">S-adenosyl-L-methionine</keyword>
<dbReference type="InterPro" id="IPR040084">
    <property type="entry name" value="GTPase_Obg"/>
</dbReference>
<keyword evidence="6" id="KW-0411">Iron-sulfur</keyword>
<sequence length="265" mass="30504">MKKKNFKYIYGPVSSWRLGSSLGIDLLSQKKKICTFGCIYCQVGRTTRHTGERKVYVPSKEILEEIQALPRIKIDYLTFSGRGEPTLAKNLGEIISKLKKSRKEKIAVLTNSSLLTRKKVRKDLSKADFVIVKLDAYSQESFERINKPIKGISLKKILKGIFEFKKEYRSRLGLQIMFMKENKDDYKKIALLAQKISPDEIHINTPLRPCPVKPLSKKEISKIVAYFRKIPAFSKIKIISVYDKKPQKVLSLSAEDTVRRRGKPH</sequence>
<dbReference type="SMART" id="SM00729">
    <property type="entry name" value="Elp3"/>
    <property type="match status" value="1"/>
</dbReference>
<evidence type="ECO:0000259" key="7">
    <source>
        <dbReference type="PROSITE" id="PS51918"/>
    </source>
</evidence>
<evidence type="ECO:0000256" key="6">
    <source>
        <dbReference type="ARBA" id="ARBA00023014"/>
    </source>
</evidence>
<evidence type="ECO:0000313" key="8">
    <source>
        <dbReference type="EMBL" id="PIU50853.1"/>
    </source>
</evidence>
<dbReference type="Pfam" id="PF04055">
    <property type="entry name" value="Radical_SAM"/>
    <property type="match status" value="1"/>
</dbReference>
<dbReference type="PANTHER" id="PTHR43787:SF11">
    <property type="entry name" value="UPF0026 PROTEIN SLR1464"/>
    <property type="match status" value="1"/>
</dbReference>
<organism evidence="8 9">
    <name type="scientific">Candidatus Desantisbacteria bacterium CG07_land_8_20_14_0_80_39_15</name>
    <dbReference type="NCBI Taxonomy" id="1974549"/>
    <lineage>
        <taxon>Bacteria</taxon>
        <taxon>Candidatus Desantisiibacteriota</taxon>
    </lineage>
</organism>
<dbReference type="GO" id="GO:0051539">
    <property type="term" value="F:4 iron, 4 sulfur cluster binding"/>
    <property type="evidence" value="ECO:0007669"/>
    <property type="project" value="UniProtKB-KW"/>
</dbReference>
<evidence type="ECO:0000256" key="3">
    <source>
        <dbReference type="ARBA" id="ARBA00022691"/>
    </source>
</evidence>
<dbReference type="PROSITE" id="PS51918">
    <property type="entry name" value="RADICAL_SAM"/>
    <property type="match status" value="1"/>
</dbReference>
<dbReference type="CDD" id="cd01335">
    <property type="entry name" value="Radical_SAM"/>
    <property type="match status" value="1"/>
</dbReference>
<dbReference type="InterPro" id="IPR006638">
    <property type="entry name" value="Elp3/MiaA/NifB-like_rSAM"/>
</dbReference>
<dbReference type="SUPFAM" id="SSF102114">
    <property type="entry name" value="Radical SAM enzymes"/>
    <property type="match status" value="1"/>
</dbReference>
<dbReference type="InterPro" id="IPR058240">
    <property type="entry name" value="rSAM_sf"/>
</dbReference>
<gene>
    <name evidence="8" type="ORF">COS91_07510</name>
</gene>
<dbReference type="GO" id="GO:0046872">
    <property type="term" value="F:metal ion binding"/>
    <property type="evidence" value="ECO:0007669"/>
    <property type="project" value="UniProtKB-KW"/>
</dbReference>
<dbReference type="InterPro" id="IPR007197">
    <property type="entry name" value="rSAM"/>
</dbReference>
<dbReference type="SFLD" id="SFLDS00029">
    <property type="entry name" value="Radical_SAM"/>
    <property type="match status" value="1"/>
</dbReference>
<evidence type="ECO:0000256" key="1">
    <source>
        <dbReference type="ARBA" id="ARBA00001966"/>
    </source>
</evidence>
<dbReference type="Gene3D" id="3.20.20.70">
    <property type="entry name" value="Aldolase class I"/>
    <property type="match status" value="1"/>
</dbReference>
<name>A0A2M6ZEM8_9BACT</name>
<evidence type="ECO:0000256" key="2">
    <source>
        <dbReference type="ARBA" id="ARBA00022485"/>
    </source>
</evidence>
<keyword evidence="5" id="KW-0408">Iron</keyword>
<dbReference type="Proteomes" id="UP000229227">
    <property type="component" value="Unassembled WGS sequence"/>
</dbReference>
<dbReference type="EMBL" id="PEWN01000122">
    <property type="protein sequence ID" value="PIU50853.1"/>
    <property type="molecule type" value="Genomic_DNA"/>
</dbReference>
<dbReference type="SFLD" id="SFLDG01067">
    <property type="entry name" value="SPASM/twitch_domain_containing"/>
    <property type="match status" value="1"/>
</dbReference>
<dbReference type="InterPro" id="IPR013785">
    <property type="entry name" value="Aldolase_TIM"/>
</dbReference>
<accession>A0A2M6ZEM8</accession>
<keyword evidence="4" id="KW-0479">Metal-binding</keyword>
<dbReference type="GO" id="GO:0003824">
    <property type="term" value="F:catalytic activity"/>
    <property type="evidence" value="ECO:0007669"/>
    <property type="project" value="InterPro"/>
</dbReference>
<comment type="caution">
    <text evidence="8">The sequence shown here is derived from an EMBL/GenBank/DDBJ whole genome shotgun (WGS) entry which is preliminary data.</text>
</comment>
<keyword evidence="2" id="KW-0004">4Fe-4S</keyword>